<dbReference type="Pfam" id="PF14383">
    <property type="entry name" value="VARLMGL"/>
    <property type="match status" value="1"/>
</dbReference>
<sequence>MEVEKRGFFSCSIGKLNLERSSSQANLSHLRVLIKEKNFHSSAIARVHQELDKGFALNDKGDHSHYHYASSVSGDTDYGTKAPSVVARLMGLDSLPTKNITEPCFNPFIESLSFRDSSYVRYAPGLQSEHDIVIFESVRNKLDGLTTTPLDVRLQKLQNRPIEKFQTEVLPPKSAKPISVTQHPLLSPIKSPGFIPSKNAAYIIEAAAKIIEKSPRATVKGKLPSLGSSYVPLRVQHLKEKMESAEKSSSQMCKERKSIKNMKKRRDIKNQVQSAYGYLYTGFEESKRVGSQRLKSKEKSVPLAVQAKPTIQKRDGSISVDNRSCVKQKEHSDIKPSCVSRNIPNTRKKVENRSSSRKSSDVLRLNHQKQNCASANDGENFEPSSSHRKDRTMSSLPANHIPGRANRTAEKIVFNNVVTSRKTKVMATDPGKELSSSRAKTTSKKKLHIDGNNKSDEKSLRCNAALEGDCEWDKIDKKNNLDVVSFTFTSPIKKSGAGSSSCGTISEMNRSLFPNSDPFVRESDSRNPAVPSSEFNDIGGDSVSVFLETKLKELTSRIEFSQQDQSEEGSFSGSANSYGNTGPTVSFSNSLPINPDIFRGRREIQNGSCCPSLDKCEIKTEKDNKGLEHTEEDGKNRNIDYQRYNHLHGSSSISNQPSLSEASYDSIDVDRNLSNEGSVQRLSLESDEGTDSISTRKSHTAEDCHVELSDTVMSSLYTPDPNDSTCWELQYIRDILHNADLMFEEFALGLAYNVIAPEFFHRLEKNRQMESNKFTGEQLKLERKVLFDCVCECLEVSCHRLLAGSKVSARQTTLLHEWRWLAEQVYREISSWTNFEEVMADKVVDKDMSRTNGKWVDFEIEVFEEGVEIENGILTSLVDELIDDFLL</sequence>
<feature type="compositionally biased region" description="Basic and acidic residues" evidence="1">
    <location>
        <begin position="348"/>
        <end position="361"/>
    </location>
</feature>
<comment type="caution">
    <text evidence="4">The sequence shown here is derived from an EMBL/GenBank/DDBJ whole genome shotgun (WGS) entry which is preliminary data.</text>
</comment>
<evidence type="ECO:0000313" key="5">
    <source>
        <dbReference type="Proteomes" id="UP001318860"/>
    </source>
</evidence>
<feature type="domain" description="DUF4378" evidence="2">
    <location>
        <begin position="728"/>
        <end position="880"/>
    </location>
</feature>
<feature type="domain" description="DUF3741" evidence="3">
    <location>
        <begin position="70"/>
        <end position="100"/>
    </location>
</feature>
<evidence type="ECO:0000259" key="3">
    <source>
        <dbReference type="Pfam" id="PF14383"/>
    </source>
</evidence>
<feature type="region of interest" description="Disordered" evidence="1">
    <location>
        <begin position="243"/>
        <end position="265"/>
    </location>
</feature>
<dbReference type="Pfam" id="PF14309">
    <property type="entry name" value="DUF4378"/>
    <property type="match status" value="1"/>
</dbReference>
<feature type="region of interest" description="Disordered" evidence="1">
    <location>
        <begin position="424"/>
        <end position="456"/>
    </location>
</feature>
<organism evidence="4 5">
    <name type="scientific">Rehmannia glutinosa</name>
    <name type="common">Chinese foxglove</name>
    <dbReference type="NCBI Taxonomy" id="99300"/>
    <lineage>
        <taxon>Eukaryota</taxon>
        <taxon>Viridiplantae</taxon>
        <taxon>Streptophyta</taxon>
        <taxon>Embryophyta</taxon>
        <taxon>Tracheophyta</taxon>
        <taxon>Spermatophyta</taxon>
        <taxon>Magnoliopsida</taxon>
        <taxon>eudicotyledons</taxon>
        <taxon>Gunneridae</taxon>
        <taxon>Pentapetalae</taxon>
        <taxon>asterids</taxon>
        <taxon>lamiids</taxon>
        <taxon>Lamiales</taxon>
        <taxon>Orobanchaceae</taxon>
        <taxon>Rehmannieae</taxon>
        <taxon>Rehmannia</taxon>
    </lineage>
</organism>
<evidence type="ECO:0000313" key="4">
    <source>
        <dbReference type="EMBL" id="KAK6121061.1"/>
    </source>
</evidence>
<dbReference type="InterPro" id="IPR032795">
    <property type="entry name" value="DUF3741-assoc"/>
</dbReference>
<evidence type="ECO:0000259" key="2">
    <source>
        <dbReference type="Pfam" id="PF14309"/>
    </source>
</evidence>
<name>A0ABR0UGH2_REHGL</name>
<dbReference type="InterPro" id="IPR025486">
    <property type="entry name" value="DUF4378"/>
</dbReference>
<dbReference type="Proteomes" id="UP001318860">
    <property type="component" value="Unassembled WGS sequence"/>
</dbReference>
<proteinExistence type="predicted"/>
<keyword evidence="5" id="KW-1185">Reference proteome</keyword>
<protein>
    <recommendedName>
        <fullName evidence="6">DUF4378 domain-containing protein</fullName>
    </recommendedName>
</protein>
<evidence type="ECO:0000256" key="1">
    <source>
        <dbReference type="SAM" id="MobiDB-lite"/>
    </source>
</evidence>
<feature type="region of interest" description="Disordered" evidence="1">
    <location>
        <begin position="678"/>
        <end position="698"/>
    </location>
</feature>
<feature type="region of interest" description="Disordered" evidence="1">
    <location>
        <begin position="558"/>
        <end position="590"/>
    </location>
</feature>
<dbReference type="PANTHER" id="PTHR21726">
    <property type="entry name" value="PHOSPHATIDYLINOSITOL N-ACETYLGLUCOSAMINYLTRANSFERASE SUBUNIT P DOWN SYNDROME CRITICAL REGION PROTEIN 5 -RELATED"/>
    <property type="match status" value="1"/>
</dbReference>
<evidence type="ECO:0008006" key="6">
    <source>
        <dbReference type="Google" id="ProtNLM"/>
    </source>
</evidence>
<dbReference type="PANTHER" id="PTHR21726:SF57">
    <property type="entry name" value="SERINE-RICH ADHESIN FOR PLATELETS-LIKE PROTEIN"/>
    <property type="match status" value="1"/>
</dbReference>
<gene>
    <name evidence="4" type="ORF">DH2020_045190</name>
</gene>
<feature type="region of interest" description="Disordered" evidence="1">
    <location>
        <begin position="289"/>
        <end position="402"/>
    </location>
</feature>
<dbReference type="EMBL" id="JABTTQ020002939">
    <property type="protein sequence ID" value="KAK6121061.1"/>
    <property type="molecule type" value="Genomic_DNA"/>
</dbReference>
<reference evidence="4 5" key="1">
    <citation type="journal article" date="2021" name="Comput. Struct. Biotechnol. J.">
        <title>De novo genome assembly of the potent medicinal plant Rehmannia glutinosa using nanopore technology.</title>
        <authorList>
            <person name="Ma L."/>
            <person name="Dong C."/>
            <person name="Song C."/>
            <person name="Wang X."/>
            <person name="Zheng X."/>
            <person name="Niu Y."/>
            <person name="Chen S."/>
            <person name="Feng W."/>
        </authorList>
    </citation>
    <scope>NUCLEOTIDE SEQUENCE [LARGE SCALE GENOMIC DNA]</scope>
    <source>
        <strain evidence="4">DH-2019</strain>
    </source>
</reference>
<accession>A0ABR0UGH2</accession>